<dbReference type="OrthoDB" id="204366at2157"/>
<evidence type="ECO:0000313" key="3">
    <source>
        <dbReference type="EMBL" id="ELY59998.1"/>
    </source>
</evidence>
<comment type="caution">
    <text evidence="3">The sequence shown here is derived from an EMBL/GenBank/DDBJ whole genome shotgun (WGS) entry which is preliminary data.</text>
</comment>
<feature type="domain" description="Halobacterial output" evidence="2">
    <location>
        <begin position="22"/>
        <end position="91"/>
    </location>
</feature>
<sequence>MSNDLAQRTSALRTQTRRPSRETTPVVAVVAAVADAAGTDPLELPPLGNAIDPEALNDLVDPERSAGLESIAFEYAGYDVVITGTGDVRVNRSE</sequence>
<protein>
    <recommendedName>
        <fullName evidence="2">Halobacterial output domain-containing protein</fullName>
    </recommendedName>
</protein>
<dbReference type="STRING" id="1227498.C492_10525"/>
<name>L9XH67_9EURY</name>
<accession>L9XH67</accession>
<evidence type="ECO:0000313" key="4">
    <source>
        <dbReference type="Proteomes" id="UP000011531"/>
    </source>
</evidence>
<reference evidence="3 4" key="1">
    <citation type="journal article" date="2014" name="PLoS Genet.">
        <title>Phylogenetically driven sequencing of extremely halophilic archaea reveals strategies for static and dynamic osmo-response.</title>
        <authorList>
            <person name="Becker E.A."/>
            <person name="Seitzer P.M."/>
            <person name="Tritt A."/>
            <person name="Larsen D."/>
            <person name="Krusor M."/>
            <person name="Yao A.I."/>
            <person name="Wu D."/>
            <person name="Madern D."/>
            <person name="Eisen J.A."/>
            <person name="Darling A.E."/>
            <person name="Facciotti M.T."/>
        </authorList>
    </citation>
    <scope>NUCLEOTIDE SEQUENCE [LARGE SCALE GENOMIC DNA]</scope>
    <source>
        <strain evidence="3 4">DSM 18795</strain>
    </source>
</reference>
<dbReference type="Pfam" id="PF18545">
    <property type="entry name" value="HalOD1"/>
    <property type="match status" value="1"/>
</dbReference>
<evidence type="ECO:0000259" key="2">
    <source>
        <dbReference type="Pfam" id="PF18545"/>
    </source>
</evidence>
<feature type="compositionally biased region" description="Polar residues" evidence="1">
    <location>
        <begin position="1"/>
        <end position="14"/>
    </location>
</feature>
<dbReference type="AlphaFoldDB" id="L9XH67"/>
<dbReference type="EMBL" id="AOIA01000094">
    <property type="protein sequence ID" value="ELY59998.1"/>
    <property type="molecule type" value="Genomic_DNA"/>
</dbReference>
<gene>
    <name evidence="3" type="ORF">C492_10525</name>
</gene>
<proteinExistence type="predicted"/>
<dbReference type="InterPro" id="IPR040624">
    <property type="entry name" value="HalOD1"/>
</dbReference>
<feature type="region of interest" description="Disordered" evidence="1">
    <location>
        <begin position="1"/>
        <end position="24"/>
    </location>
</feature>
<organism evidence="3 4">
    <name type="scientific">Natronococcus jeotgali DSM 18795</name>
    <dbReference type="NCBI Taxonomy" id="1227498"/>
    <lineage>
        <taxon>Archaea</taxon>
        <taxon>Methanobacteriati</taxon>
        <taxon>Methanobacteriota</taxon>
        <taxon>Stenosarchaea group</taxon>
        <taxon>Halobacteria</taxon>
        <taxon>Halobacteriales</taxon>
        <taxon>Natrialbaceae</taxon>
        <taxon>Natronococcus</taxon>
    </lineage>
</organism>
<evidence type="ECO:0000256" key="1">
    <source>
        <dbReference type="SAM" id="MobiDB-lite"/>
    </source>
</evidence>
<dbReference type="Proteomes" id="UP000011531">
    <property type="component" value="Unassembled WGS sequence"/>
</dbReference>
<dbReference type="RefSeq" id="WP_008423096.1">
    <property type="nucleotide sequence ID" value="NZ_AOIA01000094.1"/>
</dbReference>
<keyword evidence="4" id="KW-1185">Reference proteome</keyword>